<dbReference type="InterPro" id="IPR003661">
    <property type="entry name" value="HisK_dim/P_dom"/>
</dbReference>
<dbReference type="Gene3D" id="1.10.287.130">
    <property type="match status" value="1"/>
</dbReference>
<evidence type="ECO:0000256" key="1">
    <source>
        <dbReference type="ARBA" id="ARBA00000085"/>
    </source>
</evidence>
<evidence type="ECO:0000313" key="16">
    <source>
        <dbReference type="EMBL" id="TQR14593.1"/>
    </source>
</evidence>
<dbReference type="InterPro" id="IPR036890">
    <property type="entry name" value="HATPase_C_sf"/>
</dbReference>
<feature type="transmembrane region" description="Helical" evidence="14">
    <location>
        <begin position="74"/>
        <end position="95"/>
    </location>
</feature>
<dbReference type="GO" id="GO:0005524">
    <property type="term" value="F:ATP binding"/>
    <property type="evidence" value="ECO:0007669"/>
    <property type="project" value="UniProtKB-KW"/>
</dbReference>
<evidence type="ECO:0000256" key="7">
    <source>
        <dbReference type="ARBA" id="ARBA00022692"/>
    </source>
</evidence>
<evidence type="ECO:0000256" key="5">
    <source>
        <dbReference type="ARBA" id="ARBA00022553"/>
    </source>
</evidence>
<keyword evidence="13 14" id="KW-0472">Membrane</keyword>
<keyword evidence="9 16" id="KW-0418">Kinase</keyword>
<evidence type="ECO:0000256" key="9">
    <source>
        <dbReference type="ARBA" id="ARBA00022777"/>
    </source>
</evidence>
<dbReference type="PANTHER" id="PTHR45528:SF1">
    <property type="entry name" value="SENSOR HISTIDINE KINASE CPXA"/>
    <property type="match status" value="1"/>
</dbReference>
<dbReference type="FunFam" id="1.10.287.130:FF:000008">
    <property type="entry name" value="Two-component sensor histidine kinase"/>
    <property type="match status" value="1"/>
</dbReference>
<dbReference type="PRINTS" id="PR00344">
    <property type="entry name" value="BCTRLSENSOR"/>
</dbReference>
<keyword evidence="11 14" id="KW-1133">Transmembrane helix</keyword>
<dbReference type="OrthoDB" id="9792991at2"/>
<dbReference type="PROSITE" id="PS50109">
    <property type="entry name" value="HIS_KIN"/>
    <property type="match status" value="1"/>
</dbReference>
<feature type="transmembrane region" description="Helical" evidence="14">
    <location>
        <begin position="16"/>
        <end position="36"/>
    </location>
</feature>
<dbReference type="SMART" id="SM00387">
    <property type="entry name" value="HATPase_c"/>
    <property type="match status" value="1"/>
</dbReference>
<feature type="domain" description="Histidine kinase" evidence="15">
    <location>
        <begin position="168"/>
        <end position="385"/>
    </location>
</feature>
<reference evidence="16 17" key="1">
    <citation type="submission" date="2019-05" db="EMBL/GenBank/DDBJ databases">
        <title>Psychrobacillus vulpis sp. nov., a new species isolated from feces of a red fox that inhabits in The Tablas de Daimiel Natural Park, Albacete, Spain.</title>
        <authorList>
            <person name="Rodriguez M."/>
            <person name="Reina J.C."/>
            <person name="Bejar V."/>
            <person name="Llamas I."/>
        </authorList>
    </citation>
    <scope>NUCLEOTIDE SEQUENCE [LARGE SCALE GENOMIC DNA]</scope>
    <source>
        <strain evidence="16 17">NEAU-3TGS17</strain>
    </source>
</reference>
<dbReference type="CDD" id="cd00075">
    <property type="entry name" value="HATPase"/>
    <property type="match status" value="1"/>
</dbReference>
<evidence type="ECO:0000256" key="13">
    <source>
        <dbReference type="ARBA" id="ARBA00023136"/>
    </source>
</evidence>
<dbReference type="FunFam" id="3.30.565.10:FF:000013">
    <property type="entry name" value="Two-component sensor histidine kinase"/>
    <property type="match status" value="1"/>
</dbReference>
<evidence type="ECO:0000256" key="14">
    <source>
        <dbReference type="SAM" id="Phobius"/>
    </source>
</evidence>
<evidence type="ECO:0000256" key="10">
    <source>
        <dbReference type="ARBA" id="ARBA00022840"/>
    </source>
</evidence>
<proteinExistence type="predicted"/>
<evidence type="ECO:0000256" key="4">
    <source>
        <dbReference type="ARBA" id="ARBA00022475"/>
    </source>
</evidence>
<dbReference type="AlphaFoldDB" id="A0A544TAV7"/>
<evidence type="ECO:0000256" key="12">
    <source>
        <dbReference type="ARBA" id="ARBA00023012"/>
    </source>
</evidence>
<comment type="caution">
    <text evidence="16">The sequence shown here is derived from an EMBL/GenBank/DDBJ whole genome shotgun (WGS) entry which is preliminary data.</text>
</comment>
<evidence type="ECO:0000256" key="3">
    <source>
        <dbReference type="ARBA" id="ARBA00012438"/>
    </source>
</evidence>
<dbReference type="CDD" id="cd00082">
    <property type="entry name" value="HisKA"/>
    <property type="match status" value="1"/>
</dbReference>
<keyword evidence="12" id="KW-0902">Two-component regulatory system</keyword>
<dbReference type="SUPFAM" id="SSF55874">
    <property type="entry name" value="ATPase domain of HSP90 chaperone/DNA topoisomerase II/histidine kinase"/>
    <property type="match status" value="1"/>
</dbReference>
<dbReference type="PANTHER" id="PTHR45528">
    <property type="entry name" value="SENSOR HISTIDINE KINASE CPXA"/>
    <property type="match status" value="1"/>
</dbReference>
<keyword evidence="10" id="KW-0067">ATP-binding</keyword>
<evidence type="ECO:0000259" key="15">
    <source>
        <dbReference type="PROSITE" id="PS50109"/>
    </source>
</evidence>
<dbReference type="InterPro" id="IPR050398">
    <property type="entry name" value="HssS/ArlS-like"/>
</dbReference>
<dbReference type="Pfam" id="PF00512">
    <property type="entry name" value="HisKA"/>
    <property type="match status" value="1"/>
</dbReference>
<sequence length="386" mass="44946">MVIRSLLIEIGLFSKWRLVTGIILSAILSAVSLFFIKNAVVGFVNTSVVGSGMVTEFITLFGKRRVYNILYSPWPFLLKQLSFFIVFIFYFFLFYQREKRRQFLKSLNQLIADTKKYVNNPEIVFEPVYQNKYLLQLTESINMIISKMDTLIEEERNAQRTKNELITNVSHDLRTPLTSILGYLSLITEDKYRDEVELRHYIDIAYEKTTLLHRLIQDLFEYTRVQNHQLKVKKEPLNIKEMLGQLVEHYRIELVQRQFVCNETYSSEPLIAEGDGNLLIRVFENLLSNALKYGIKKKQIDIFATLDNKCILVEVTSYGNTIPATDLPHIFERFYQVDKSRSMYSESSGLGLAIAKSIVEIHNGEIHVASDEEKTVFSVYLKRLKS</sequence>
<evidence type="ECO:0000256" key="8">
    <source>
        <dbReference type="ARBA" id="ARBA00022741"/>
    </source>
</evidence>
<dbReference type="InterPro" id="IPR004358">
    <property type="entry name" value="Sig_transdc_His_kin-like_C"/>
</dbReference>
<dbReference type="EMBL" id="VDGH01000004">
    <property type="protein sequence ID" value="TQR14593.1"/>
    <property type="molecule type" value="Genomic_DNA"/>
</dbReference>
<keyword evidence="4" id="KW-1003">Cell membrane</keyword>
<dbReference type="RefSeq" id="WP_142538574.1">
    <property type="nucleotide sequence ID" value="NZ_BMIE01000003.1"/>
</dbReference>
<evidence type="ECO:0000256" key="2">
    <source>
        <dbReference type="ARBA" id="ARBA00004651"/>
    </source>
</evidence>
<dbReference type="Pfam" id="PF02518">
    <property type="entry name" value="HATPase_c"/>
    <property type="match status" value="1"/>
</dbReference>
<dbReference type="GO" id="GO:0005886">
    <property type="term" value="C:plasma membrane"/>
    <property type="evidence" value="ECO:0007669"/>
    <property type="project" value="UniProtKB-SubCell"/>
</dbReference>
<feature type="transmembrane region" description="Helical" evidence="14">
    <location>
        <begin position="43"/>
        <end position="62"/>
    </location>
</feature>
<protein>
    <recommendedName>
        <fullName evidence="3">histidine kinase</fullName>
        <ecNumber evidence="3">2.7.13.3</ecNumber>
    </recommendedName>
</protein>
<dbReference type="SMART" id="SM00388">
    <property type="entry name" value="HisKA"/>
    <property type="match status" value="1"/>
</dbReference>
<keyword evidence="5" id="KW-0597">Phosphoprotein</keyword>
<dbReference type="InterPro" id="IPR003594">
    <property type="entry name" value="HATPase_dom"/>
</dbReference>
<keyword evidence="6" id="KW-0808">Transferase</keyword>
<dbReference type="Gene3D" id="3.30.565.10">
    <property type="entry name" value="Histidine kinase-like ATPase, C-terminal domain"/>
    <property type="match status" value="1"/>
</dbReference>
<dbReference type="EC" id="2.7.13.3" evidence="3"/>
<dbReference type="InterPro" id="IPR005467">
    <property type="entry name" value="His_kinase_dom"/>
</dbReference>
<keyword evidence="17" id="KW-1185">Reference proteome</keyword>
<comment type="catalytic activity">
    <reaction evidence="1">
        <text>ATP + protein L-histidine = ADP + protein N-phospho-L-histidine.</text>
        <dbReference type="EC" id="2.7.13.3"/>
    </reaction>
</comment>
<evidence type="ECO:0000313" key="17">
    <source>
        <dbReference type="Proteomes" id="UP000317316"/>
    </source>
</evidence>
<dbReference type="Proteomes" id="UP000317316">
    <property type="component" value="Unassembled WGS sequence"/>
</dbReference>
<dbReference type="InterPro" id="IPR036097">
    <property type="entry name" value="HisK_dim/P_sf"/>
</dbReference>
<keyword evidence="7 14" id="KW-0812">Transmembrane</keyword>
<keyword evidence="8" id="KW-0547">Nucleotide-binding</keyword>
<comment type="subcellular location">
    <subcellularLocation>
        <location evidence="2">Cell membrane</location>
        <topology evidence="2">Multi-pass membrane protein</topology>
    </subcellularLocation>
</comment>
<accession>A0A544TAV7</accession>
<gene>
    <name evidence="16" type="ORF">FG382_09100</name>
</gene>
<dbReference type="GO" id="GO:0000155">
    <property type="term" value="F:phosphorelay sensor kinase activity"/>
    <property type="evidence" value="ECO:0007669"/>
    <property type="project" value="InterPro"/>
</dbReference>
<evidence type="ECO:0000256" key="11">
    <source>
        <dbReference type="ARBA" id="ARBA00022989"/>
    </source>
</evidence>
<name>A0A544TAV7_9BACI</name>
<dbReference type="SUPFAM" id="SSF47384">
    <property type="entry name" value="Homodimeric domain of signal transducing histidine kinase"/>
    <property type="match status" value="1"/>
</dbReference>
<organism evidence="16 17">
    <name type="scientific">Psychrobacillus lasiicapitis</name>
    <dbReference type="NCBI Taxonomy" id="1636719"/>
    <lineage>
        <taxon>Bacteria</taxon>
        <taxon>Bacillati</taxon>
        <taxon>Bacillota</taxon>
        <taxon>Bacilli</taxon>
        <taxon>Bacillales</taxon>
        <taxon>Bacillaceae</taxon>
        <taxon>Psychrobacillus</taxon>
    </lineage>
</organism>
<evidence type="ECO:0000256" key="6">
    <source>
        <dbReference type="ARBA" id="ARBA00022679"/>
    </source>
</evidence>